<accession>A0A1F6CRP8</accession>
<name>A0A1F6CRP8_9BACT</name>
<keyword evidence="1" id="KW-0812">Transmembrane</keyword>
<feature type="transmembrane region" description="Helical" evidence="1">
    <location>
        <begin position="429"/>
        <end position="447"/>
    </location>
</feature>
<evidence type="ECO:0000313" key="4">
    <source>
        <dbReference type="Proteomes" id="UP000176445"/>
    </source>
</evidence>
<protein>
    <recommendedName>
        <fullName evidence="5">Ig-like domain-containing protein</fullName>
    </recommendedName>
</protein>
<feature type="signal peptide" evidence="2">
    <location>
        <begin position="1"/>
        <end position="27"/>
    </location>
</feature>
<organism evidence="3 4">
    <name type="scientific">Candidatus Kaiserbacteria bacterium RIFCSPHIGHO2_01_FULL_54_36b</name>
    <dbReference type="NCBI Taxonomy" id="1798483"/>
    <lineage>
        <taxon>Bacteria</taxon>
        <taxon>Candidatus Kaiseribacteriota</taxon>
    </lineage>
</organism>
<feature type="chain" id="PRO_5009523596" description="Ig-like domain-containing protein" evidence="2">
    <location>
        <begin position="28"/>
        <end position="536"/>
    </location>
</feature>
<dbReference type="EMBL" id="MFKW01000011">
    <property type="protein sequence ID" value="OGG51856.1"/>
    <property type="molecule type" value="Genomic_DNA"/>
</dbReference>
<evidence type="ECO:0008006" key="5">
    <source>
        <dbReference type="Google" id="ProtNLM"/>
    </source>
</evidence>
<evidence type="ECO:0000256" key="1">
    <source>
        <dbReference type="SAM" id="Phobius"/>
    </source>
</evidence>
<evidence type="ECO:0000256" key="2">
    <source>
        <dbReference type="SAM" id="SignalP"/>
    </source>
</evidence>
<comment type="caution">
    <text evidence="3">The sequence shown here is derived from an EMBL/GenBank/DDBJ whole genome shotgun (WGS) entry which is preliminary data.</text>
</comment>
<sequence>MKNFTKYSVLSMLFVLISATPFAVAHAQYDMGYDYGGDSGYDMGYDYGGDYSSYDSYDMGYDYGGDSGYDMGYDYGSGSSYDMGYDYGDTSSYDMGYDYGDGNFSADSSGNFSEDCTYFCSGNFSADCTYDCAGNFSADDTFGNFSADSGNFSADAGNFSADYETCYDDCYSAQTSSSYTSQTPYYSSNCDCYASQPNYSASNASTYRASTMPTYAYNAIPTYAQQYIPSYVYAPTPSYPSRPQPTYAAVSTPAPTYNTNTNANTNSNVNMPTAVATATATNGDNINTNLASTGAITNTFAPVINVNGAERQRPAQYEFPRPVCTIYSSGSYNQNTLTWSSQNATTAYISPNVGNVPVNGARTVYTQGYTTYTLTVTGTGGSATCQTTANYAPSYTVAPTYPVASTPAPYVALSQIPYTGFDYGPVGNAIYWTAILAFAAAAGYLLVYGMPKLAFAPVLQRFAAASGQAGFTADDDKDIAEVFKSNLVASTDVAIEEKNVNSLALPVATSSHAGLTSDAMIIDRSNGTPRIVIARA</sequence>
<dbReference type="Proteomes" id="UP000176445">
    <property type="component" value="Unassembled WGS sequence"/>
</dbReference>
<proteinExistence type="predicted"/>
<gene>
    <name evidence="3" type="ORF">A2704_00350</name>
</gene>
<reference evidence="3 4" key="1">
    <citation type="journal article" date="2016" name="Nat. Commun.">
        <title>Thousands of microbial genomes shed light on interconnected biogeochemical processes in an aquifer system.</title>
        <authorList>
            <person name="Anantharaman K."/>
            <person name="Brown C.T."/>
            <person name="Hug L.A."/>
            <person name="Sharon I."/>
            <person name="Castelle C.J."/>
            <person name="Probst A.J."/>
            <person name="Thomas B.C."/>
            <person name="Singh A."/>
            <person name="Wilkins M.J."/>
            <person name="Karaoz U."/>
            <person name="Brodie E.L."/>
            <person name="Williams K.H."/>
            <person name="Hubbard S.S."/>
            <person name="Banfield J.F."/>
        </authorList>
    </citation>
    <scope>NUCLEOTIDE SEQUENCE [LARGE SCALE GENOMIC DNA]</scope>
</reference>
<evidence type="ECO:0000313" key="3">
    <source>
        <dbReference type="EMBL" id="OGG51856.1"/>
    </source>
</evidence>
<keyword evidence="1" id="KW-1133">Transmembrane helix</keyword>
<keyword evidence="1" id="KW-0472">Membrane</keyword>
<keyword evidence="2" id="KW-0732">Signal</keyword>
<dbReference type="AlphaFoldDB" id="A0A1F6CRP8"/>